<dbReference type="OrthoDB" id="9775929at2"/>
<dbReference type="InterPro" id="IPR048466">
    <property type="entry name" value="DNA_pol3_delta-like_C"/>
</dbReference>
<sequence length="344" mass="39653">MIFDVWKELEKKKVDSTYLLLGKESYLMNETVQHIMNAALEEEEKDFNLSVYDMEEESIEIAIEDAETLPFMGEKRVVVVRNPVFLTSEKKKEKVEHKIEKLEQYLSSPAPYTILVFVAPYEKLDERKKITKSIKKQARVVEMNSLSEQDTIKWIINISQHEGVTIEKDALEQLYLLTAGDLMVIFQEVKKLCTYVGKEGTISSATVNLLVSRTLEQNIFDLIESVIHKKSKQALQIFYDLLKNNEEPIKILSLLVTQFRLILQVKELTNTGYGQQQIASTVKVHPFRVKLAMQQARLFTEGELAQLLIDLAEADYEMKTGKKDKQLVLELFLLKLFNGQQVGK</sequence>
<dbReference type="KEGG" id="bwh:A9C19_05920"/>
<dbReference type="GO" id="GO:0003677">
    <property type="term" value="F:DNA binding"/>
    <property type="evidence" value="ECO:0007669"/>
    <property type="project" value="InterPro"/>
</dbReference>
<dbReference type="PANTHER" id="PTHR34388">
    <property type="entry name" value="DNA POLYMERASE III SUBUNIT DELTA"/>
    <property type="match status" value="1"/>
</dbReference>
<evidence type="ECO:0000256" key="3">
    <source>
        <dbReference type="ARBA" id="ARBA00022679"/>
    </source>
</evidence>
<dbReference type="RefSeq" id="WP_072579109.1">
    <property type="nucleotide sequence ID" value="NZ_CP016020.1"/>
</dbReference>
<reference evidence="11 12" key="1">
    <citation type="journal article" date="2016" name="Sci. Rep.">
        <title>Complete genome sequence and transcriptomic analysis of a novel marine strain Bacillus weihaiensis reveals the mechanism of brown algae degradation.</title>
        <authorList>
            <person name="Zhu Y."/>
            <person name="Chen P."/>
            <person name="Bao Y."/>
            <person name="Men Y."/>
            <person name="Zeng Y."/>
            <person name="Yang J."/>
            <person name="Sun J."/>
            <person name="Sun Y."/>
        </authorList>
    </citation>
    <scope>NUCLEOTIDE SEQUENCE [LARGE SCALE GENOMIC DNA]</scope>
    <source>
        <strain evidence="11 12">Alg07</strain>
    </source>
</reference>
<dbReference type="InterPro" id="IPR027417">
    <property type="entry name" value="P-loop_NTPase"/>
</dbReference>
<keyword evidence="12" id="KW-1185">Reference proteome</keyword>
<feature type="domain" description="DNA polymerase III delta N-terminal" evidence="9">
    <location>
        <begin position="18"/>
        <end position="143"/>
    </location>
</feature>
<comment type="catalytic activity">
    <reaction evidence="8">
        <text>DNA(n) + a 2'-deoxyribonucleoside 5'-triphosphate = DNA(n+1) + diphosphate</text>
        <dbReference type="Rhea" id="RHEA:22508"/>
        <dbReference type="Rhea" id="RHEA-COMP:17339"/>
        <dbReference type="Rhea" id="RHEA-COMP:17340"/>
        <dbReference type="ChEBI" id="CHEBI:33019"/>
        <dbReference type="ChEBI" id="CHEBI:61560"/>
        <dbReference type="ChEBI" id="CHEBI:173112"/>
        <dbReference type="EC" id="2.7.7.7"/>
    </reaction>
</comment>
<keyword evidence="3" id="KW-0808">Transferase</keyword>
<evidence type="ECO:0000256" key="7">
    <source>
        <dbReference type="ARBA" id="ARBA00034754"/>
    </source>
</evidence>
<dbReference type="STRING" id="1547283.A9C19_05920"/>
<dbReference type="EC" id="2.7.7.7" evidence="1"/>
<dbReference type="Gene3D" id="1.20.272.10">
    <property type="match status" value="1"/>
</dbReference>
<keyword evidence="5" id="KW-0235">DNA replication</keyword>
<feature type="domain" description="DNA polymerase III delta subunit-like C-terminal" evidence="10">
    <location>
        <begin position="216"/>
        <end position="336"/>
    </location>
</feature>
<dbReference type="EMBL" id="CP016020">
    <property type="protein sequence ID" value="APH04317.1"/>
    <property type="molecule type" value="Genomic_DNA"/>
</dbReference>
<dbReference type="NCBIfam" id="TIGR01128">
    <property type="entry name" value="holA"/>
    <property type="match status" value="1"/>
</dbReference>
<evidence type="ECO:0000256" key="6">
    <source>
        <dbReference type="ARBA" id="ARBA00022932"/>
    </source>
</evidence>
<organism evidence="11 12">
    <name type="scientific">Bacillus weihaiensis</name>
    <dbReference type="NCBI Taxonomy" id="1547283"/>
    <lineage>
        <taxon>Bacteria</taxon>
        <taxon>Bacillati</taxon>
        <taxon>Bacillota</taxon>
        <taxon>Bacilli</taxon>
        <taxon>Bacillales</taxon>
        <taxon>Bacillaceae</taxon>
        <taxon>Bacillus</taxon>
    </lineage>
</organism>
<dbReference type="GO" id="GO:0003887">
    <property type="term" value="F:DNA-directed DNA polymerase activity"/>
    <property type="evidence" value="ECO:0007669"/>
    <property type="project" value="UniProtKB-KW"/>
</dbReference>
<evidence type="ECO:0000259" key="9">
    <source>
        <dbReference type="Pfam" id="PF06144"/>
    </source>
</evidence>
<dbReference type="InterPro" id="IPR010372">
    <property type="entry name" value="DNA_pol3_delta_N"/>
</dbReference>
<keyword evidence="4" id="KW-0548">Nucleotidyltransferase</keyword>
<accession>A0A1L3MPN8</accession>
<dbReference type="Pfam" id="PF21694">
    <property type="entry name" value="DNA_pol3_delta_C"/>
    <property type="match status" value="1"/>
</dbReference>
<evidence type="ECO:0000313" key="12">
    <source>
        <dbReference type="Proteomes" id="UP000181936"/>
    </source>
</evidence>
<evidence type="ECO:0000259" key="10">
    <source>
        <dbReference type="Pfam" id="PF21694"/>
    </source>
</evidence>
<dbReference type="InterPro" id="IPR008921">
    <property type="entry name" value="DNA_pol3_clamp-load_cplx_C"/>
</dbReference>
<dbReference type="Pfam" id="PF06144">
    <property type="entry name" value="DNA_pol3_delta"/>
    <property type="match status" value="1"/>
</dbReference>
<keyword evidence="6" id="KW-0239">DNA-directed DNA polymerase</keyword>
<dbReference type="GO" id="GO:0006261">
    <property type="term" value="P:DNA-templated DNA replication"/>
    <property type="evidence" value="ECO:0007669"/>
    <property type="project" value="TreeGrafter"/>
</dbReference>
<evidence type="ECO:0000256" key="8">
    <source>
        <dbReference type="ARBA" id="ARBA00049244"/>
    </source>
</evidence>
<proteinExistence type="inferred from homology"/>
<name>A0A1L3MPN8_9BACI</name>
<gene>
    <name evidence="11" type="ORF">A9C19_05920</name>
</gene>
<dbReference type="PANTHER" id="PTHR34388:SF1">
    <property type="entry name" value="DNA POLYMERASE III SUBUNIT DELTA"/>
    <property type="match status" value="1"/>
</dbReference>
<evidence type="ECO:0000313" key="11">
    <source>
        <dbReference type="EMBL" id="APH04317.1"/>
    </source>
</evidence>
<dbReference type="Gene3D" id="3.40.50.300">
    <property type="entry name" value="P-loop containing nucleotide triphosphate hydrolases"/>
    <property type="match status" value="1"/>
</dbReference>
<evidence type="ECO:0000256" key="1">
    <source>
        <dbReference type="ARBA" id="ARBA00012417"/>
    </source>
</evidence>
<evidence type="ECO:0000256" key="5">
    <source>
        <dbReference type="ARBA" id="ARBA00022705"/>
    </source>
</evidence>
<dbReference type="SUPFAM" id="SSF48019">
    <property type="entry name" value="post-AAA+ oligomerization domain-like"/>
    <property type="match status" value="1"/>
</dbReference>
<evidence type="ECO:0000256" key="4">
    <source>
        <dbReference type="ARBA" id="ARBA00022695"/>
    </source>
</evidence>
<dbReference type="InterPro" id="IPR005790">
    <property type="entry name" value="DNA_polIII_delta"/>
</dbReference>
<dbReference type="Gene3D" id="1.10.8.60">
    <property type="match status" value="1"/>
</dbReference>
<dbReference type="SUPFAM" id="SSF52540">
    <property type="entry name" value="P-loop containing nucleoside triphosphate hydrolases"/>
    <property type="match status" value="1"/>
</dbReference>
<dbReference type="Proteomes" id="UP000181936">
    <property type="component" value="Chromosome"/>
</dbReference>
<dbReference type="AlphaFoldDB" id="A0A1L3MPN8"/>
<evidence type="ECO:0000256" key="2">
    <source>
        <dbReference type="ARBA" id="ARBA00017703"/>
    </source>
</evidence>
<comment type="similarity">
    <text evidence="7">Belongs to the DNA polymerase HolA subunit family.</text>
</comment>
<protein>
    <recommendedName>
        <fullName evidence="2">DNA polymerase III subunit delta</fullName>
        <ecNumber evidence="1">2.7.7.7</ecNumber>
    </recommendedName>
</protein>
<dbReference type="GO" id="GO:0009360">
    <property type="term" value="C:DNA polymerase III complex"/>
    <property type="evidence" value="ECO:0007669"/>
    <property type="project" value="InterPro"/>
</dbReference>